<accession>A0A849SGL5</accession>
<evidence type="ECO:0000256" key="3">
    <source>
        <dbReference type="ARBA" id="ARBA00022490"/>
    </source>
</evidence>
<dbReference type="Gene3D" id="1.25.40.10">
    <property type="entry name" value="Tetratricopeptide repeat domain"/>
    <property type="match status" value="3"/>
</dbReference>
<gene>
    <name evidence="11" type="ORF">HOP12_05830</name>
</gene>
<evidence type="ECO:0000256" key="6">
    <source>
        <dbReference type="ARBA" id="ARBA00022803"/>
    </source>
</evidence>
<dbReference type="PANTHER" id="PTHR45783">
    <property type="entry name" value="KINESIN LIGHT CHAIN"/>
    <property type="match status" value="1"/>
</dbReference>
<keyword evidence="10" id="KW-0732">Signal</keyword>
<keyword evidence="9" id="KW-0206">Cytoskeleton</keyword>
<keyword evidence="3" id="KW-0963">Cytoplasm</keyword>
<dbReference type="PANTHER" id="PTHR45783:SF3">
    <property type="entry name" value="KINESIN LIGHT CHAIN"/>
    <property type="match status" value="1"/>
</dbReference>
<evidence type="ECO:0000256" key="8">
    <source>
        <dbReference type="ARBA" id="ARBA00023175"/>
    </source>
</evidence>
<comment type="caution">
    <text evidence="11">The sequence shown here is derived from an EMBL/GenBank/DDBJ whole genome shotgun (WGS) entry which is preliminary data.</text>
</comment>
<keyword evidence="8" id="KW-0505">Motor protein</keyword>
<dbReference type="Pfam" id="PF13374">
    <property type="entry name" value="TPR_10"/>
    <property type="match status" value="3"/>
</dbReference>
<feature type="signal peptide" evidence="10">
    <location>
        <begin position="1"/>
        <end position="26"/>
    </location>
</feature>
<evidence type="ECO:0000313" key="11">
    <source>
        <dbReference type="EMBL" id="NOT33676.1"/>
    </source>
</evidence>
<name>A0A849SGL5_UNCEI</name>
<dbReference type="SMART" id="SM00028">
    <property type="entry name" value="TPR"/>
    <property type="match status" value="4"/>
</dbReference>
<dbReference type="GO" id="GO:0007018">
    <property type="term" value="P:microtubule-based movement"/>
    <property type="evidence" value="ECO:0007669"/>
    <property type="project" value="TreeGrafter"/>
</dbReference>
<keyword evidence="4" id="KW-0493">Microtubule</keyword>
<dbReference type="EMBL" id="JABFRW010000063">
    <property type="protein sequence ID" value="NOT33676.1"/>
    <property type="molecule type" value="Genomic_DNA"/>
</dbReference>
<sequence length="504" mass="53849">MSTPRTLVAMVALALAAVTASIPVSAATGLQRGFEAALAAEHWDAAARLADSLVRAREVRGGLSGVAAATLFDSLGRRIFMAGTPDAMTAAERLFRAGLARRERALGPDDLAVANSLATLATLLDYLGRWAEAVPLAKRALAIREQQLGERRAETASILRQLGLLQFQLGAYESAARPLERSAAIYDTLGAGFEARAADARNNLGELARVRDRLDEAEAQFQRGLAIARARLPAGDPIRLALANNLAGLFKDVARFDEAEPLLEDVLAILEAAGDDREALATARLNLAEVLRLQGRASAAAPFYARGLDEARATLGAEHPGLVPFLNQSAVCEQALGAFARAESLYLESGRIVVATLGREHPLVAQNLSDLAGLRRAAGRVPEADSLLRIALALRERALGRAHPDVALVLVELARTRAEADRDFEVPLGRAIAILDSTRAYPDARLDAYALRAEWNARHGRRTAAIADMGRVLTAMDSLRLQRGGGDETRTAFLAARARARGSR</sequence>
<organism evidence="11 12">
    <name type="scientific">Eiseniibacteriota bacterium</name>
    <dbReference type="NCBI Taxonomy" id="2212470"/>
    <lineage>
        <taxon>Bacteria</taxon>
        <taxon>Candidatus Eiseniibacteriota</taxon>
    </lineage>
</organism>
<evidence type="ECO:0000256" key="9">
    <source>
        <dbReference type="ARBA" id="ARBA00023212"/>
    </source>
</evidence>
<feature type="non-terminal residue" evidence="11">
    <location>
        <position position="504"/>
    </location>
</feature>
<evidence type="ECO:0000313" key="12">
    <source>
        <dbReference type="Proteomes" id="UP000580839"/>
    </source>
</evidence>
<dbReference type="AlphaFoldDB" id="A0A849SGL5"/>
<keyword evidence="6" id="KW-0802">TPR repeat</keyword>
<dbReference type="GO" id="GO:0005874">
    <property type="term" value="C:microtubule"/>
    <property type="evidence" value="ECO:0007669"/>
    <property type="project" value="UniProtKB-KW"/>
</dbReference>
<dbReference type="GO" id="GO:0019894">
    <property type="term" value="F:kinesin binding"/>
    <property type="evidence" value="ECO:0007669"/>
    <property type="project" value="TreeGrafter"/>
</dbReference>
<dbReference type="InterPro" id="IPR002151">
    <property type="entry name" value="Kinesin_light"/>
</dbReference>
<dbReference type="SUPFAM" id="SSF48452">
    <property type="entry name" value="TPR-like"/>
    <property type="match status" value="2"/>
</dbReference>
<keyword evidence="7" id="KW-0175">Coiled coil</keyword>
<evidence type="ECO:0000256" key="1">
    <source>
        <dbReference type="ARBA" id="ARBA00004245"/>
    </source>
</evidence>
<comment type="subcellular location">
    <subcellularLocation>
        <location evidence="1">Cytoplasm</location>
        <location evidence="1">Cytoskeleton</location>
    </subcellularLocation>
</comment>
<dbReference type="GO" id="GO:0005737">
    <property type="term" value="C:cytoplasm"/>
    <property type="evidence" value="ECO:0007669"/>
    <property type="project" value="TreeGrafter"/>
</dbReference>
<dbReference type="Pfam" id="PF13424">
    <property type="entry name" value="TPR_12"/>
    <property type="match status" value="2"/>
</dbReference>
<evidence type="ECO:0000256" key="2">
    <source>
        <dbReference type="ARBA" id="ARBA00009622"/>
    </source>
</evidence>
<reference evidence="11 12" key="1">
    <citation type="submission" date="2020-04" db="EMBL/GenBank/DDBJ databases">
        <title>Metagenomic profiling of ammonia- and methane-oxidizing microorganisms in a Dutch drinking water treatment plant.</title>
        <authorList>
            <person name="Poghosyan L."/>
            <person name="Leucker S."/>
        </authorList>
    </citation>
    <scope>NUCLEOTIDE SEQUENCE [LARGE SCALE GENOMIC DNA]</scope>
    <source>
        <strain evidence="11">S-RSF-IL-03</strain>
    </source>
</reference>
<proteinExistence type="inferred from homology"/>
<keyword evidence="5" id="KW-0677">Repeat</keyword>
<evidence type="ECO:0000256" key="10">
    <source>
        <dbReference type="SAM" id="SignalP"/>
    </source>
</evidence>
<comment type="similarity">
    <text evidence="2">Belongs to the kinesin light chain family.</text>
</comment>
<dbReference type="GO" id="GO:0005871">
    <property type="term" value="C:kinesin complex"/>
    <property type="evidence" value="ECO:0007669"/>
    <property type="project" value="InterPro"/>
</dbReference>
<evidence type="ECO:0000256" key="7">
    <source>
        <dbReference type="ARBA" id="ARBA00023054"/>
    </source>
</evidence>
<protein>
    <submittedName>
        <fullName evidence="11">Tetratricopeptide repeat protein</fullName>
    </submittedName>
</protein>
<dbReference type="InterPro" id="IPR019734">
    <property type="entry name" value="TPR_rpt"/>
</dbReference>
<evidence type="ECO:0000256" key="5">
    <source>
        <dbReference type="ARBA" id="ARBA00022737"/>
    </source>
</evidence>
<evidence type="ECO:0000256" key="4">
    <source>
        <dbReference type="ARBA" id="ARBA00022701"/>
    </source>
</evidence>
<dbReference type="InterPro" id="IPR011990">
    <property type="entry name" value="TPR-like_helical_dom_sf"/>
</dbReference>
<dbReference type="Proteomes" id="UP000580839">
    <property type="component" value="Unassembled WGS sequence"/>
</dbReference>
<feature type="chain" id="PRO_5032748064" evidence="10">
    <location>
        <begin position="27"/>
        <end position="504"/>
    </location>
</feature>